<keyword evidence="4" id="KW-1185">Reference proteome</keyword>
<feature type="region of interest" description="Disordered" evidence="1">
    <location>
        <begin position="92"/>
        <end position="147"/>
    </location>
</feature>
<accession>A0A4P7IE72</accession>
<gene>
    <name evidence="3" type="ORF">EXE58_08095</name>
</gene>
<reference evidence="3 4" key="1">
    <citation type="submission" date="2019-03" db="EMBL/GenBank/DDBJ databases">
        <title>Three New Species of Nocardioides, Nocardioides euryhalodurans sp. nov., Nocardioides seonyuensis sp. nov. and Nocardioides eburneoflavus sp. nov. Iolated from Soil.</title>
        <authorList>
            <person name="Roh S.G."/>
            <person name="Lee C."/>
            <person name="Kim M.-K."/>
            <person name="Kim S.B."/>
        </authorList>
    </citation>
    <scope>NUCLEOTIDE SEQUENCE [LARGE SCALE GENOMIC DNA]</scope>
    <source>
        <strain evidence="3 4">MMS17-SY207-3</strain>
    </source>
</reference>
<dbReference type="OrthoDB" id="3790815at2"/>
<keyword evidence="2" id="KW-0812">Transmembrane</keyword>
<sequence length="230" mass="24377">MTRPDHDAEQDAVRRLLAESRHDAPLPDDVRARLDDVLAGLTAERRELRATEPVVDLSARRRQRRRGALLAAAAVVVAGVGLGQVLEGFGGSDQMAGDASSATDGSGASEKRAEEGSSAADPEAPSAMTESRSLGAESDAALPTVRSTHLREDLRRLRTDALSARQSTPDLLAGRACSVTLTGPGRQVQVTLDGDPALAVFRPAISGRQAVEVYACADGEETHRLRLRVR</sequence>
<dbReference type="AlphaFoldDB" id="A0A4P7IE72"/>
<dbReference type="EMBL" id="CP038436">
    <property type="protein sequence ID" value="QBX55418.1"/>
    <property type="molecule type" value="Genomic_DNA"/>
</dbReference>
<evidence type="ECO:0000256" key="1">
    <source>
        <dbReference type="SAM" id="MobiDB-lite"/>
    </source>
</evidence>
<feature type="transmembrane region" description="Helical" evidence="2">
    <location>
        <begin position="67"/>
        <end position="86"/>
    </location>
</feature>
<feature type="compositionally biased region" description="Low complexity" evidence="1">
    <location>
        <begin position="96"/>
        <end position="108"/>
    </location>
</feature>
<name>A0A4P7IE72_9ACTN</name>
<evidence type="ECO:0000256" key="2">
    <source>
        <dbReference type="SAM" id="Phobius"/>
    </source>
</evidence>
<protein>
    <submittedName>
        <fullName evidence="3">Uncharacterized protein</fullName>
    </submittedName>
</protein>
<keyword evidence="2" id="KW-1133">Transmembrane helix</keyword>
<dbReference type="RefSeq" id="WP_135267410.1">
    <property type="nucleotide sequence ID" value="NZ_CP038436.1"/>
</dbReference>
<organism evidence="3 4">
    <name type="scientific">Nocardioides seonyuensis</name>
    <dbReference type="NCBI Taxonomy" id="2518371"/>
    <lineage>
        <taxon>Bacteria</taxon>
        <taxon>Bacillati</taxon>
        <taxon>Actinomycetota</taxon>
        <taxon>Actinomycetes</taxon>
        <taxon>Propionibacteriales</taxon>
        <taxon>Nocardioidaceae</taxon>
        <taxon>Nocardioides</taxon>
    </lineage>
</organism>
<evidence type="ECO:0000313" key="4">
    <source>
        <dbReference type="Proteomes" id="UP000294853"/>
    </source>
</evidence>
<evidence type="ECO:0000313" key="3">
    <source>
        <dbReference type="EMBL" id="QBX55418.1"/>
    </source>
</evidence>
<proteinExistence type="predicted"/>
<dbReference type="KEGG" id="nsn:EXE58_08095"/>
<keyword evidence="2" id="KW-0472">Membrane</keyword>
<dbReference type="Proteomes" id="UP000294853">
    <property type="component" value="Chromosome"/>
</dbReference>